<dbReference type="AlphaFoldDB" id="A0A059C981"/>
<dbReference type="EMBL" id="KK198757">
    <property type="protein sequence ID" value="KCW74814.1"/>
    <property type="molecule type" value="Genomic_DNA"/>
</dbReference>
<proteinExistence type="predicted"/>
<evidence type="ECO:0000313" key="1">
    <source>
        <dbReference type="EMBL" id="KCW74814.1"/>
    </source>
</evidence>
<reference evidence="1" key="1">
    <citation type="submission" date="2013-07" db="EMBL/GenBank/DDBJ databases">
        <title>The genome of Eucalyptus grandis.</title>
        <authorList>
            <person name="Schmutz J."/>
            <person name="Hayes R."/>
            <person name="Myburg A."/>
            <person name="Tuskan G."/>
            <person name="Grattapaglia D."/>
            <person name="Rokhsar D.S."/>
        </authorList>
    </citation>
    <scope>NUCLEOTIDE SEQUENCE</scope>
    <source>
        <tissue evidence="1">Leaf extractions</tissue>
    </source>
</reference>
<accession>A0A059C981</accession>
<protein>
    <submittedName>
        <fullName evidence="1">Uncharacterized protein</fullName>
    </submittedName>
</protein>
<organism evidence="1">
    <name type="scientific">Eucalyptus grandis</name>
    <name type="common">Flooded gum</name>
    <dbReference type="NCBI Taxonomy" id="71139"/>
    <lineage>
        <taxon>Eukaryota</taxon>
        <taxon>Viridiplantae</taxon>
        <taxon>Streptophyta</taxon>
        <taxon>Embryophyta</taxon>
        <taxon>Tracheophyta</taxon>
        <taxon>Spermatophyta</taxon>
        <taxon>Magnoliopsida</taxon>
        <taxon>eudicotyledons</taxon>
        <taxon>Gunneridae</taxon>
        <taxon>Pentapetalae</taxon>
        <taxon>rosids</taxon>
        <taxon>malvids</taxon>
        <taxon>Myrtales</taxon>
        <taxon>Myrtaceae</taxon>
        <taxon>Myrtoideae</taxon>
        <taxon>Eucalypteae</taxon>
        <taxon>Eucalyptus</taxon>
    </lineage>
</organism>
<dbReference type="Gramene" id="KCW74814">
    <property type="protein sequence ID" value="KCW74814"/>
    <property type="gene ID" value="EUGRSUZ_E03545"/>
</dbReference>
<gene>
    <name evidence="1" type="ORF">EUGRSUZ_E03545</name>
</gene>
<dbReference type="InParanoid" id="A0A059C981"/>
<sequence length="67" mass="7546">MVKGIKAKSWLQGNTCTLLDKLMCIVVKGQVSWKQECNLHMQSTLCNLLCFKDLLTVHSLRGKSLPL</sequence>
<name>A0A059C981_EUCGR</name>